<dbReference type="EMBL" id="VOPL01000007">
    <property type="protein sequence ID" value="TXB67483.1"/>
    <property type="molecule type" value="Genomic_DNA"/>
</dbReference>
<dbReference type="PANTHER" id="PTHR37315:SF1">
    <property type="entry name" value="UPF0311 PROTEIN BLR7842"/>
    <property type="match status" value="1"/>
</dbReference>
<protein>
    <submittedName>
        <fullName evidence="1">DUF3237 domain-containing protein</fullName>
    </submittedName>
</protein>
<dbReference type="Gene3D" id="2.40.160.20">
    <property type="match status" value="1"/>
</dbReference>
<evidence type="ECO:0000313" key="2">
    <source>
        <dbReference type="Proteomes" id="UP000321562"/>
    </source>
</evidence>
<name>A0A5C6RZ96_9RHOB</name>
<reference evidence="1 2" key="1">
    <citation type="submission" date="2019-08" db="EMBL/GenBank/DDBJ databases">
        <authorList>
            <person name="Ye J."/>
        </authorList>
    </citation>
    <scope>NUCLEOTIDE SEQUENCE [LARGE SCALE GENOMIC DNA]</scope>
    <source>
        <strain evidence="1 2">TK008</strain>
    </source>
</reference>
<organism evidence="1 2">
    <name type="scientific">Paracoccus aurantiacus</name>
    <dbReference type="NCBI Taxonomy" id="2599412"/>
    <lineage>
        <taxon>Bacteria</taxon>
        <taxon>Pseudomonadati</taxon>
        <taxon>Pseudomonadota</taxon>
        <taxon>Alphaproteobacteria</taxon>
        <taxon>Rhodobacterales</taxon>
        <taxon>Paracoccaceae</taxon>
        <taxon>Paracoccus</taxon>
    </lineage>
</organism>
<dbReference type="PANTHER" id="PTHR37315">
    <property type="entry name" value="UPF0311 PROTEIN BLR7842"/>
    <property type="match status" value="1"/>
</dbReference>
<dbReference type="InterPro" id="IPR020915">
    <property type="entry name" value="UPF0311"/>
</dbReference>
<dbReference type="AlphaFoldDB" id="A0A5C6RZ96"/>
<accession>A0A5C6RZ96</accession>
<dbReference type="RefSeq" id="WP_147100219.1">
    <property type="nucleotide sequence ID" value="NZ_JBHUFH010000010.1"/>
</dbReference>
<dbReference type="Proteomes" id="UP000321562">
    <property type="component" value="Unassembled WGS sequence"/>
</dbReference>
<proteinExistence type="predicted"/>
<gene>
    <name evidence="1" type="ORF">FQV27_15410</name>
</gene>
<keyword evidence="2" id="KW-1185">Reference proteome</keyword>
<evidence type="ECO:0000313" key="1">
    <source>
        <dbReference type="EMBL" id="TXB67483.1"/>
    </source>
</evidence>
<dbReference type="Pfam" id="PF11578">
    <property type="entry name" value="DUF3237"/>
    <property type="match status" value="1"/>
</dbReference>
<dbReference type="OrthoDB" id="5294829at2"/>
<sequence length="167" mass="18571">MSNDLFENTPHPGLHFRLALELLVDVSDKRDLGWGPLGQRFIVPITGGVFRGGPGFETLKGMVLPGGADRQLVRPDGIKELDALYELRTEDGDELTVRNRVLIDESRAGQRYALSRVSLSAPSVPWGYLNSRLFLGTLQSARPTRNAVIVRCWEVDDREFHLRGSGS</sequence>
<comment type="caution">
    <text evidence="1">The sequence shown here is derived from an EMBL/GenBank/DDBJ whole genome shotgun (WGS) entry which is preliminary data.</text>
</comment>